<evidence type="ECO:0000256" key="1">
    <source>
        <dbReference type="ARBA" id="ARBA00022737"/>
    </source>
</evidence>
<dbReference type="Proteomes" id="UP000762676">
    <property type="component" value="Unassembled WGS sequence"/>
</dbReference>
<feature type="compositionally biased region" description="Low complexity" evidence="2">
    <location>
        <begin position="199"/>
        <end position="211"/>
    </location>
</feature>
<dbReference type="SUPFAM" id="SSF50156">
    <property type="entry name" value="PDZ domain-like"/>
    <property type="match status" value="1"/>
</dbReference>
<dbReference type="AlphaFoldDB" id="A0AAV4HU92"/>
<dbReference type="GO" id="GO:0043495">
    <property type="term" value="F:protein-membrane adaptor activity"/>
    <property type="evidence" value="ECO:0007669"/>
    <property type="project" value="TreeGrafter"/>
</dbReference>
<evidence type="ECO:0000259" key="3">
    <source>
        <dbReference type="PROSITE" id="PS50106"/>
    </source>
</evidence>
<dbReference type="Pfam" id="PF00595">
    <property type="entry name" value="PDZ"/>
    <property type="match status" value="1"/>
</dbReference>
<dbReference type="GO" id="GO:0072659">
    <property type="term" value="P:protein localization to plasma membrane"/>
    <property type="evidence" value="ECO:0007669"/>
    <property type="project" value="TreeGrafter"/>
</dbReference>
<gene>
    <name evidence="4" type="ORF">ElyMa_001099500</name>
</gene>
<dbReference type="SMART" id="SM00228">
    <property type="entry name" value="PDZ"/>
    <property type="match status" value="1"/>
</dbReference>
<proteinExistence type="predicted"/>
<feature type="compositionally biased region" description="Basic and acidic residues" evidence="2">
    <location>
        <begin position="243"/>
        <end position="257"/>
    </location>
</feature>
<dbReference type="PANTHER" id="PTHR14191">
    <property type="entry name" value="PDZ DOMAIN CONTAINING PROTEIN"/>
    <property type="match status" value="1"/>
</dbReference>
<sequence length="370" mass="40264">MLPRHAPAAEPEPEVEPVAQAFQESVTVADNGEVEHPPPPAEDESPAAVTTNGDSPANEDELHRPRSCHLKIWPHFQGYGFNLHAERDKPGQFIGLVDDGSPAQAAGLRVNDRIVEVNGVNVESQAHPEVIARIKAVPNETRLLVVDRETDAYYKDRGVTVHSDMPQVDVIVAQEGGSAAVTSANVEVVDAAADTVAEPEAEVVVAAPVVDTPEEPEEEKKEEEESKEDEKEEAKEEEEKEEESAPKEEENEVKKEEEEVEVAVVPEVQPEPEPEPEPANDPEPVNGISSAPAPEPEPTPAPEPEPEFAVAPAPAPTPAPEPTPAPASADGLELNLSVAEMKERLKQRKKQDPRASKMTFEQKYKDFERM</sequence>
<dbReference type="InterPro" id="IPR001478">
    <property type="entry name" value="PDZ"/>
</dbReference>
<dbReference type="Gene3D" id="2.30.42.10">
    <property type="match status" value="1"/>
</dbReference>
<feature type="compositionally biased region" description="Pro residues" evidence="2">
    <location>
        <begin position="293"/>
        <end position="303"/>
    </location>
</feature>
<evidence type="ECO:0000313" key="5">
    <source>
        <dbReference type="Proteomes" id="UP000762676"/>
    </source>
</evidence>
<comment type="caution">
    <text evidence="4">The sequence shown here is derived from an EMBL/GenBank/DDBJ whole genome shotgun (WGS) entry which is preliminary data.</text>
</comment>
<protein>
    <submittedName>
        <fullName evidence="4">Na(+)/H(+) exchange regulatory cofactor NHE-RF2</fullName>
    </submittedName>
</protein>
<feature type="compositionally biased region" description="Basic and acidic residues" evidence="2">
    <location>
        <begin position="340"/>
        <end position="370"/>
    </location>
</feature>
<dbReference type="InterPro" id="IPR051067">
    <property type="entry name" value="NHER"/>
</dbReference>
<name>A0AAV4HU92_9GAST</name>
<feature type="compositionally biased region" description="Pro residues" evidence="2">
    <location>
        <begin position="313"/>
        <end position="325"/>
    </location>
</feature>
<reference evidence="4 5" key="1">
    <citation type="journal article" date="2021" name="Elife">
        <title>Chloroplast acquisition without the gene transfer in kleptoplastic sea slugs, Plakobranchus ocellatus.</title>
        <authorList>
            <person name="Maeda T."/>
            <person name="Takahashi S."/>
            <person name="Yoshida T."/>
            <person name="Shimamura S."/>
            <person name="Takaki Y."/>
            <person name="Nagai Y."/>
            <person name="Toyoda A."/>
            <person name="Suzuki Y."/>
            <person name="Arimoto A."/>
            <person name="Ishii H."/>
            <person name="Satoh N."/>
            <person name="Nishiyama T."/>
            <person name="Hasebe M."/>
            <person name="Maruyama T."/>
            <person name="Minagawa J."/>
            <person name="Obokata J."/>
            <person name="Shigenobu S."/>
        </authorList>
    </citation>
    <scope>NUCLEOTIDE SEQUENCE [LARGE SCALE GENOMIC DNA]</scope>
</reference>
<organism evidence="4 5">
    <name type="scientific">Elysia marginata</name>
    <dbReference type="NCBI Taxonomy" id="1093978"/>
    <lineage>
        <taxon>Eukaryota</taxon>
        <taxon>Metazoa</taxon>
        <taxon>Spiralia</taxon>
        <taxon>Lophotrochozoa</taxon>
        <taxon>Mollusca</taxon>
        <taxon>Gastropoda</taxon>
        <taxon>Heterobranchia</taxon>
        <taxon>Euthyneura</taxon>
        <taxon>Panpulmonata</taxon>
        <taxon>Sacoglossa</taxon>
        <taxon>Placobranchoidea</taxon>
        <taxon>Plakobranchidae</taxon>
        <taxon>Elysia</taxon>
    </lineage>
</organism>
<feature type="region of interest" description="Disordered" evidence="2">
    <location>
        <begin position="199"/>
        <end position="370"/>
    </location>
</feature>
<feature type="compositionally biased region" description="Acidic residues" evidence="2">
    <location>
        <begin position="270"/>
        <end position="280"/>
    </location>
</feature>
<dbReference type="CDD" id="cd06768">
    <property type="entry name" value="PDZ_NHERF-like"/>
    <property type="match status" value="1"/>
</dbReference>
<evidence type="ECO:0000313" key="4">
    <source>
        <dbReference type="EMBL" id="GFS01534.1"/>
    </source>
</evidence>
<keyword evidence="5" id="KW-1185">Reference proteome</keyword>
<accession>A0AAV4HU92</accession>
<dbReference type="GO" id="GO:0016324">
    <property type="term" value="C:apical plasma membrane"/>
    <property type="evidence" value="ECO:0007669"/>
    <property type="project" value="TreeGrafter"/>
</dbReference>
<evidence type="ECO:0000256" key="2">
    <source>
        <dbReference type="SAM" id="MobiDB-lite"/>
    </source>
</evidence>
<feature type="compositionally biased region" description="Acidic residues" evidence="2">
    <location>
        <begin position="212"/>
        <end position="227"/>
    </location>
</feature>
<feature type="domain" description="PDZ" evidence="3">
    <location>
        <begin position="69"/>
        <end position="149"/>
    </location>
</feature>
<keyword evidence="1" id="KW-0677">Repeat</keyword>
<dbReference type="InterPro" id="IPR036034">
    <property type="entry name" value="PDZ_sf"/>
</dbReference>
<dbReference type="PROSITE" id="PS50106">
    <property type="entry name" value="PDZ"/>
    <property type="match status" value="1"/>
</dbReference>
<dbReference type="PANTHER" id="PTHR14191:SF28">
    <property type="entry name" value="GH04176P-RELATED"/>
    <property type="match status" value="1"/>
</dbReference>
<dbReference type="EMBL" id="BMAT01002205">
    <property type="protein sequence ID" value="GFS01534.1"/>
    <property type="molecule type" value="Genomic_DNA"/>
</dbReference>
<feature type="region of interest" description="Disordered" evidence="2">
    <location>
        <begin position="1"/>
        <end position="63"/>
    </location>
</feature>